<evidence type="ECO:0000256" key="5">
    <source>
        <dbReference type="ARBA" id="ARBA00023125"/>
    </source>
</evidence>
<comment type="caution">
    <text evidence="12">The sequence shown here is derived from an EMBL/GenBank/DDBJ whole genome shotgun (WGS) entry which is preliminary data.</text>
</comment>
<dbReference type="EMBL" id="JAGQHS010000022">
    <property type="protein sequence ID" value="MCA9755400.1"/>
    <property type="molecule type" value="Genomic_DNA"/>
</dbReference>
<dbReference type="Gene3D" id="1.10.8.50">
    <property type="match status" value="1"/>
</dbReference>
<dbReference type="CDD" id="cd08773">
    <property type="entry name" value="FpgNei_N"/>
    <property type="match status" value="1"/>
</dbReference>
<gene>
    <name evidence="12" type="ORF">KDA27_06340</name>
</gene>
<accession>A0A956NDE7</accession>
<evidence type="ECO:0000313" key="12">
    <source>
        <dbReference type="EMBL" id="MCA9755400.1"/>
    </source>
</evidence>
<keyword evidence="8" id="KW-0511">Multifunctional enzyme</keyword>
<dbReference type="GO" id="GO:0006284">
    <property type="term" value="P:base-excision repair"/>
    <property type="evidence" value="ECO:0007669"/>
    <property type="project" value="InterPro"/>
</dbReference>
<dbReference type="Proteomes" id="UP000739538">
    <property type="component" value="Unassembled WGS sequence"/>
</dbReference>
<keyword evidence="9" id="KW-0326">Glycosidase</keyword>
<dbReference type="InterPro" id="IPR015886">
    <property type="entry name" value="H2TH_FPG"/>
</dbReference>
<dbReference type="Pfam" id="PF01149">
    <property type="entry name" value="Fapy_DNA_glyco"/>
    <property type="match status" value="1"/>
</dbReference>
<protein>
    <submittedName>
        <fullName evidence="12">Fpg/Nei family DNA glycosylase</fullName>
    </submittedName>
</protein>
<dbReference type="InterPro" id="IPR010979">
    <property type="entry name" value="Ribosomal_uS13-like_H2TH"/>
</dbReference>
<dbReference type="GO" id="GO:0008270">
    <property type="term" value="F:zinc ion binding"/>
    <property type="evidence" value="ECO:0007669"/>
    <property type="project" value="InterPro"/>
</dbReference>
<sequence length="285" mass="32452">MPELAEVERMRREWDPGLGGRVREVFLHAEKRIFRGIEPGDLAAALTGRSLRSSEAHGKQMMFRFSGPRSSSSCYLGVHLGMTGALRVEAKNYAPERHDHLVLRQSTRSLVLSDPRLFGRVTFGDGTPPEFWRLRPPAVTDPEFTMPRVEEFLGRHRGAPIKALLLDQSMFPGIGNWMADEILWRAEIHPRRAGGELEEAEVRRVWKETRFVAREALRRIAERGVDPPKSWLFPHRWEDGGRCPRTGAGLVRETIGGRTTCWSPGRQPELGRTSVRRRALAPPRR</sequence>
<feature type="compositionally biased region" description="Basic residues" evidence="10">
    <location>
        <begin position="274"/>
        <end position="285"/>
    </location>
</feature>
<feature type="domain" description="Formamidopyrimidine-DNA glycosylase catalytic" evidence="11">
    <location>
        <begin position="2"/>
        <end position="119"/>
    </location>
</feature>
<evidence type="ECO:0000256" key="1">
    <source>
        <dbReference type="ARBA" id="ARBA00001668"/>
    </source>
</evidence>
<evidence type="ECO:0000256" key="10">
    <source>
        <dbReference type="SAM" id="MobiDB-lite"/>
    </source>
</evidence>
<evidence type="ECO:0000256" key="9">
    <source>
        <dbReference type="ARBA" id="ARBA00023295"/>
    </source>
</evidence>
<comment type="similarity">
    <text evidence="2">Belongs to the FPG family.</text>
</comment>
<keyword evidence="6" id="KW-0234">DNA repair</keyword>
<reference evidence="12" key="1">
    <citation type="submission" date="2020-04" db="EMBL/GenBank/DDBJ databases">
        <authorList>
            <person name="Zhang T."/>
        </authorList>
    </citation>
    <scope>NUCLEOTIDE SEQUENCE</scope>
    <source>
        <strain evidence="12">HKST-UBA02</strain>
    </source>
</reference>
<dbReference type="SMART" id="SM00898">
    <property type="entry name" value="Fapy_DNA_glyco"/>
    <property type="match status" value="1"/>
</dbReference>
<evidence type="ECO:0000259" key="11">
    <source>
        <dbReference type="PROSITE" id="PS51068"/>
    </source>
</evidence>
<evidence type="ECO:0000256" key="2">
    <source>
        <dbReference type="ARBA" id="ARBA00009409"/>
    </source>
</evidence>
<evidence type="ECO:0000256" key="7">
    <source>
        <dbReference type="ARBA" id="ARBA00023239"/>
    </source>
</evidence>
<dbReference type="GO" id="GO:0008534">
    <property type="term" value="F:oxidized purine nucleobase lesion DNA N-glycosylase activity"/>
    <property type="evidence" value="ECO:0007669"/>
    <property type="project" value="UniProtKB-EC"/>
</dbReference>
<keyword evidence="5" id="KW-0238">DNA-binding</keyword>
<keyword evidence="4" id="KW-0378">Hydrolase</keyword>
<evidence type="ECO:0000313" key="13">
    <source>
        <dbReference type="Proteomes" id="UP000739538"/>
    </source>
</evidence>
<dbReference type="GO" id="GO:0003684">
    <property type="term" value="F:damaged DNA binding"/>
    <property type="evidence" value="ECO:0007669"/>
    <property type="project" value="InterPro"/>
</dbReference>
<evidence type="ECO:0000256" key="3">
    <source>
        <dbReference type="ARBA" id="ARBA00022763"/>
    </source>
</evidence>
<organism evidence="12 13">
    <name type="scientific">Eiseniibacteriota bacterium</name>
    <dbReference type="NCBI Taxonomy" id="2212470"/>
    <lineage>
        <taxon>Bacteria</taxon>
        <taxon>Candidatus Eiseniibacteriota</taxon>
    </lineage>
</organism>
<dbReference type="PANTHER" id="PTHR22993:SF9">
    <property type="entry name" value="FORMAMIDOPYRIMIDINE-DNA GLYCOSYLASE"/>
    <property type="match status" value="1"/>
</dbReference>
<dbReference type="PROSITE" id="PS51068">
    <property type="entry name" value="FPG_CAT"/>
    <property type="match status" value="1"/>
</dbReference>
<dbReference type="SUPFAM" id="SSF81624">
    <property type="entry name" value="N-terminal domain of MutM-like DNA repair proteins"/>
    <property type="match status" value="1"/>
</dbReference>
<evidence type="ECO:0000256" key="8">
    <source>
        <dbReference type="ARBA" id="ARBA00023268"/>
    </source>
</evidence>
<dbReference type="InterPro" id="IPR035937">
    <property type="entry name" value="FPG_N"/>
</dbReference>
<proteinExistence type="inferred from homology"/>
<evidence type="ECO:0000256" key="4">
    <source>
        <dbReference type="ARBA" id="ARBA00022801"/>
    </source>
</evidence>
<dbReference type="Gene3D" id="3.20.190.10">
    <property type="entry name" value="MutM-like, N-terminal"/>
    <property type="match status" value="1"/>
</dbReference>
<feature type="region of interest" description="Disordered" evidence="10">
    <location>
        <begin position="261"/>
        <end position="285"/>
    </location>
</feature>
<dbReference type="AlphaFoldDB" id="A0A956NDE7"/>
<keyword evidence="3" id="KW-0227">DNA damage</keyword>
<dbReference type="GO" id="GO:0003906">
    <property type="term" value="F:DNA-(apurinic or apyrimidinic site) endonuclease activity"/>
    <property type="evidence" value="ECO:0007669"/>
    <property type="project" value="InterPro"/>
</dbReference>
<dbReference type="Pfam" id="PF06831">
    <property type="entry name" value="H2TH"/>
    <property type="match status" value="1"/>
</dbReference>
<evidence type="ECO:0000256" key="6">
    <source>
        <dbReference type="ARBA" id="ARBA00023204"/>
    </source>
</evidence>
<reference evidence="12" key="2">
    <citation type="journal article" date="2021" name="Microbiome">
        <title>Successional dynamics and alternative stable states in a saline activated sludge microbial community over 9 years.</title>
        <authorList>
            <person name="Wang Y."/>
            <person name="Ye J."/>
            <person name="Ju F."/>
            <person name="Liu L."/>
            <person name="Boyd J.A."/>
            <person name="Deng Y."/>
            <person name="Parks D.H."/>
            <person name="Jiang X."/>
            <person name="Yin X."/>
            <person name="Woodcroft B.J."/>
            <person name="Tyson G.W."/>
            <person name="Hugenholtz P."/>
            <person name="Polz M.F."/>
            <person name="Zhang T."/>
        </authorList>
    </citation>
    <scope>NUCLEOTIDE SEQUENCE</scope>
    <source>
        <strain evidence="12">HKST-UBA02</strain>
    </source>
</reference>
<dbReference type="PANTHER" id="PTHR22993">
    <property type="entry name" value="FORMAMIDOPYRIMIDINE-DNA GLYCOSYLASE"/>
    <property type="match status" value="1"/>
</dbReference>
<dbReference type="GO" id="GO:0016829">
    <property type="term" value="F:lyase activity"/>
    <property type="evidence" value="ECO:0007669"/>
    <property type="project" value="UniProtKB-KW"/>
</dbReference>
<comment type="catalytic activity">
    <reaction evidence="1">
        <text>Hydrolysis of DNA containing ring-opened 7-methylguanine residues, releasing 2,6-diamino-4-hydroxy-5-(N-methyl)formamidopyrimidine.</text>
        <dbReference type="EC" id="3.2.2.23"/>
    </reaction>
</comment>
<dbReference type="InterPro" id="IPR012319">
    <property type="entry name" value="FPG_cat"/>
</dbReference>
<name>A0A956NDE7_UNCEI</name>
<dbReference type="SMART" id="SM01232">
    <property type="entry name" value="H2TH"/>
    <property type="match status" value="1"/>
</dbReference>
<dbReference type="SUPFAM" id="SSF46946">
    <property type="entry name" value="S13-like H2TH domain"/>
    <property type="match status" value="1"/>
</dbReference>
<keyword evidence="7" id="KW-0456">Lyase</keyword>